<dbReference type="AlphaFoldDB" id="A0A2Z2K9W6"/>
<accession>A0A2Z2K9W6</accession>
<dbReference type="Proteomes" id="UP000249890">
    <property type="component" value="Chromosome"/>
</dbReference>
<evidence type="ECO:0000313" key="2">
    <source>
        <dbReference type="Proteomes" id="UP000249890"/>
    </source>
</evidence>
<protein>
    <recommendedName>
        <fullName evidence="3">TetR family transcriptional regulator</fullName>
    </recommendedName>
</protein>
<name>A0A2Z2K9W6_9BACL</name>
<dbReference type="EMBL" id="CP021780">
    <property type="protein sequence ID" value="ASA23476.1"/>
    <property type="molecule type" value="Genomic_DNA"/>
</dbReference>
<organism evidence="1 2">
    <name type="scientific">Paenibacillus donghaensis</name>
    <dbReference type="NCBI Taxonomy" id="414771"/>
    <lineage>
        <taxon>Bacteria</taxon>
        <taxon>Bacillati</taxon>
        <taxon>Bacillota</taxon>
        <taxon>Bacilli</taxon>
        <taxon>Bacillales</taxon>
        <taxon>Paenibacillaceae</taxon>
        <taxon>Paenibacillus</taxon>
    </lineage>
</organism>
<evidence type="ECO:0008006" key="3">
    <source>
        <dbReference type="Google" id="ProtNLM"/>
    </source>
</evidence>
<dbReference type="RefSeq" id="WP_087917464.1">
    <property type="nucleotide sequence ID" value="NZ_CP021780.1"/>
</dbReference>
<reference evidence="1 2" key="1">
    <citation type="submission" date="2017-06" db="EMBL/GenBank/DDBJ databases">
        <title>Complete genome sequence of Paenibacillus donghaensis KCTC 13049T isolated from East Sea sediment, South Korea.</title>
        <authorList>
            <person name="Jung B.K."/>
            <person name="Hong S.-J."/>
            <person name="Shin J.-H."/>
        </authorList>
    </citation>
    <scope>NUCLEOTIDE SEQUENCE [LARGE SCALE GENOMIC DNA]</scope>
    <source>
        <strain evidence="1 2">KCTC 13049</strain>
    </source>
</reference>
<keyword evidence="2" id="KW-1185">Reference proteome</keyword>
<gene>
    <name evidence="1" type="ORF">B9T62_23325</name>
</gene>
<evidence type="ECO:0000313" key="1">
    <source>
        <dbReference type="EMBL" id="ASA23476.1"/>
    </source>
</evidence>
<dbReference type="KEGG" id="pdh:B9T62_23325"/>
<dbReference type="OrthoDB" id="2643438at2"/>
<proteinExistence type="predicted"/>
<sequence length="147" mass="16991">MATVLMVHRYFIIGSFHYLFNHEYRKKNLRYPEQLADTCLALFDSGRISLSTNTFSFYELDVLYMVVSVMGQTSHRAEELMVMMHTIGKHILEFIKASSEGADENIYEDLHTLCGSVCALAIVQSVMPEQVYSDRLLQKVLDRRPFI</sequence>